<feature type="transmembrane region" description="Helical" evidence="3">
    <location>
        <begin position="129"/>
        <end position="149"/>
    </location>
</feature>
<feature type="compositionally biased region" description="Basic and acidic residues" evidence="2">
    <location>
        <begin position="813"/>
        <end position="823"/>
    </location>
</feature>
<proteinExistence type="predicted"/>
<keyword evidence="3" id="KW-0472">Membrane</keyword>
<feature type="region of interest" description="Disordered" evidence="2">
    <location>
        <begin position="684"/>
        <end position="782"/>
    </location>
</feature>
<organism evidence="4 5">
    <name type="scientific">Periconia digitata</name>
    <dbReference type="NCBI Taxonomy" id="1303443"/>
    <lineage>
        <taxon>Eukaryota</taxon>
        <taxon>Fungi</taxon>
        <taxon>Dikarya</taxon>
        <taxon>Ascomycota</taxon>
        <taxon>Pezizomycotina</taxon>
        <taxon>Dothideomycetes</taxon>
        <taxon>Pleosporomycetidae</taxon>
        <taxon>Pleosporales</taxon>
        <taxon>Massarineae</taxon>
        <taxon>Periconiaceae</taxon>
        <taxon>Periconia</taxon>
    </lineage>
</organism>
<dbReference type="OrthoDB" id="3789140at2759"/>
<evidence type="ECO:0000313" key="4">
    <source>
        <dbReference type="EMBL" id="CAI6328980.1"/>
    </source>
</evidence>
<dbReference type="AlphaFoldDB" id="A0A9W4UB54"/>
<evidence type="ECO:0000313" key="5">
    <source>
        <dbReference type="Proteomes" id="UP001152607"/>
    </source>
</evidence>
<keyword evidence="3" id="KW-1133">Transmembrane helix</keyword>
<reference evidence="4" key="1">
    <citation type="submission" date="2023-01" db="EMBL/GenBank/DDBJ databases">
        <authorList>
            <person name="Van Ghelder C."/>
            <person name="Rancurel C."/>
        </authorList>
    </citation>
    <scope>NUCLEOTIDE SEQUENCE</scope>
    <source>
        <strain evidence="4">CNCM I-4278</strain>
    </source>
</reference>
<evidence type="ECO:0000256" key="2">
    <source>
        <dbReference type="SAM" id="MobiDB-lite"/>
    </source>
</evidence>
<keyword evidence="5" id="KW-1185">Reference proteome</keyword>
<feature type="compositionally biased region" description="Basic and acidic residues" evidence="2">
    <location>
        <begin position="754"/>
        <end position="765"/>
    </location>
</feature>
<feature type="coiled-coil region" evidence="1">
    <location>
        <begin position="556"/>
        <end position="676"/>
    </location>
</feature>
<gene>
    <name evidence="4" type="ORF">PDIGIT_LOCUS4053</name>
</gene>
<evidence type="ECO:0000256" key="3">
    <source>
        <dbReference type="SAM" id="Phobius"/>
    </source>
</evidence>
<feature type="coiled-coil region" evidence="1">
    <location>
        <begin position="298"/>
        <end position="344"/>
    </location>
</feature>
<evidence type="ECO:0000256" key="1">
    <source>
        <dbReference type="SAM" id="Coils"/>
    </source>
</evidence>
<feature type="compositionally biased region" description="Low complexity" evidence="2">
    <location>
        <begin position="732"/>
        <end position="746"/>
    </location>
</feature>
<feature type="region of interest" description="Disordered" evidence="2">
    <location>
        <begin position="398"/>
        <end position="428"/>
    </location>
</feature>
<dbReference type="EMBL" id="CAOQHR010000002">
    <property type="protein sequence ID" value="CAI6328980.1"/>
    <property type="molecule type" value="Genomic_DNA"/>
</dbReference>
<feature type="compositionally biased region" description="Low complexity" evidence="2">
    <location>
        <begin position="708"/>
        <end position="719"/>
    </location>
</feature>
<feature type="coiled-coil region" evidence="1">
    <location>
        <begin position="458"/>
        <end position="516"/>
    </location>
</feature>
<sequence length="955" mass="107081">MSGILGSVRDCSHNHPVLVTIVGLVVFVPGTFFIITGKPPNLTYESIANISGALSEYTSQYPQELDFNFSLTGRTYESGRNTTIRILENTREHLEQHLIPLADQLRLDVLRLLAVWKHRWAAHFPISRLLSAVYTAALPAAFLLLARLYPCSWAAQHQITIASALHILALITLGNQTVSIQDLLITAFFMALFKALEMGTRSRKKESRDGCMDKMVGDSASCDSPQDALYHDSRSVVETLLSQSHSIAKSSIFSIPKLYSSSAKPGHGTDTIMMSGSRDEEMERLRTALTEARTAQTVKELEAKRARAEVHKARVKLDQTYTEYQSLREEMRNIKQNLARDHQAVVYRKDIELFAMRKAGEQKENYIKDRESKLQDIYRSQKAVLELKDAHIRNLKDRVSHYERQNSPEPNTEASNDDAMHSVSESESQSAVQVKLYRVQGRSSVEIAHEVEEKDMEIAKLKLDLSKAASAVEALTKTQEELKRAWDATFEAENGLKEERKRHADTQHKLRDAVKRVEEEIKIGSHKGALSTLPTIDEQDKKELEAMYNLRLYTKIEAFEKRIQNSNSKVFQAEQEVETLKEQLRLEKAINEDMATARPSLVHRVHFQRMEGQLRECRDALEAVGEEIANKDHQIDELSHARVVADQARMKAEQEKDDLRNSITQLESTKQQLMLDHERLAKHRLRQRTTSADYNPSARSSGATLITEPSASSEPAISSHDPSPLSLVSQDAAPSAPTVALTPTTTVESIQATPERHVRQEDRNRLSLISNDVPPAELRSPRRRSLTLKSLIKKMVNKDGIEEGDTTTNRLSKIKEKDKEKRKSFPLTAGRPKTASAPKDKKPLVRPETATATQPESADVTRATHALSLPPPGVRDFATVENSKTEQAPRPKTAAPAASEANGGLTMESPRTSRYHEEFDYSSIENAARPQTATVGTGGKTGKQERPKSRAWSVS</sequence>
<dbReference type="Proteomes" id="UP001152607">
    <property type="component" value="Unassembled WGS sequence"/>
</dbReference>
<keyword evidence="3" id="KW-0812">Transmembrane</keyword>
<keyword evidence="1" id="KW-0175">Coiled coil</keyword>
<feature type="transmembrane region" description="Helical" evidence="3">
    <location>
        <begin position="15"/>
        <end position="35"/>
    </location>
</feature>
<feature type="region of interest" description="Disordered" evidence="2">
    <location>
        <begin position="802"/>
        <end position="955"/>
    </location>
</feature>
<accession>A0A9W4UB54</accession>
<comment type="caution">
    <text evidence="4">The sequence shown here is derived from an EMBL/GenBank/DDBJ whole genome shotgun (WGS) entry which is preliminary data.</text>
</comment>
<protein>
    <submittedName>
        <fullName evidence="4">Uncharacterized protein</fullName>
    </submittedName>
</protein>
<name>A0A9W4UB54_9PLEO</name>
<feature type="compositionally biased region" description="Polar residues" evidence="2">
    <location>
        <begin position="688"/>
        <end position="704"/>
    </location>
</feature>